<keyword evidence="6 7" id="KW-0472">Membrane</keyword>
<dbReference type="InterPro" id="IPR035906">
    <property type="entry name" value="MetI-like_sf"/>
</dbReference>
<dbReference type="SUPFAM" id="SSF161098">
    <property type="entry name" value="MetI-like"/>
    <property type="match status" value="1"/>
</dbReference>
<evidence type="ECO:0000256" key="3">
    <source>
        <dbReference type="ARBA" id="ARBA00022475"/>
    </source>
</evidence>
<evidence type="ECO:0000256" key="4">
    <source>
        <dbReference type="ARBA" id="ARBA00022692"/>
    </source>
</evidence>
<evidence type="ECO:0000256" key="6">
    <source>
        <dbReference type="ARBA" id="ARBA00023136"/>
    </source>
</evidence>
<dbReference type="Gene3D" id="1.10.3720.10">
    <property type="entry name" value="MetI-like"/>
    <property type="match status" value="1"/>
</dbReference>
<comment type="subcellular location">
    <subcellularLocation>
        <location evidence="1 7">Cell membrane</location>
        <topology evidence="1 7">Multi-pass membrane protein</topology>
    </subcellularLocation>
</comment>
<protein>
    <submittedName>
        <fullName evidence="9">Carbohydrate ABC transporter membrane protein 1, CUT1 family</fullName>
    </submittedName>
</protein>
<keyword evidence="10" id="KW-1185">Reference proteome</keyword>
<keyword evidence="4 7" id="KW-0812">Transmembrane</keyword>
<dbReference type="STRING" id="1365950.SAMN05428963_12223"/>
<accession>A0A1T4TA65</accession>
<dbReference type="EMBL" id="FUXL01000022">
    <property type="protein sequence ID" value="SKA37374.1"/>
    <property type="molecule type" value="Genomic_DNA"/>
</dbReference>
<feature type="transmembrane region" description="Helical" evidence="7">
    <location>
        <begin position="155"/>
        <end position="180"/>
    </location>
</feature>
<dbReference type="CDD" id="cd06261">
    <property type="entry name" value="TM_PBP2"/>
    <property type="match status" value="1"/>
</dbReference>
<keyword evidence="3" id="KW-1003">Cell membrane</keyword>
<evidence type="ECO:0000313" key="9">
    <source>
        <dbReference type="EMBL" id="SKA37374.1"/>
    </source>
</evidence>
<dbReference type="GO" id="GO:0055085">
    <property type="term" value="P:transmembrane transport"/>
    <property type="evidence" value="ECO:0007669"/>
    <property type="project" value="InterPro"/>
</dbReference>
<feature type="transmembrane region" description="Helical" evidence="7">
    <location>
        <begin position="263"/>
        <end position="286"/>
    </location>
</feature>
<evidence type="ECO:0000256" key="7">
    <source>
        <dbReference type="RuleBase" id="RU363032"/>
    </source>
</evidence>
<evidence type="ECO:0000256" key="5">
    <source>
        <dbReference type="ARBA" id="ARBA00022989"/>
    </source>
</evidence>
<reference evidence="10" key="1">
    <citation type="submission" date="2017-02" db="EMBL/GenBank/DDBJ databases">
        <authorList>
            <person name="Varghese N."/>
            <person name="Submissions S."/>
        </authorList>
    </citation>
    <scope>NUCLEOTIDE SEQUENCE [LARGE SCALE GENOMIC DNA]</scope>
    <source>
        <strain evidence="10">USBA 369</strain>
    </source>
</reference>
<feature type="transmembrane region" description="Helical" evidence="7">
    <location>
        <begin position="107"/>
        <end position="127"/>
    </location>
</feature>
<dbReference type="InterPro" id="IPR000515">
    <property type="entry name" value="MetI-like"/>
</dbReference>
<feature type="domain" description="ABC transmembrane type-1" evidence="8">
    <location>
        <begin position="70"/>
        <end position="282"/>
    </location>
</feature>
<dbReference type="InterPro" id="IPR051393">
    <property type="entry name" value="ABC_transporter_permease"/>
</dbReference>
<keyword evidence="2 7" id="KW-0813">Transport</keyword>
<evidence type="ECO:0000259" key="8">
    <source>
        <dbReference type="PROSITE" id="PS50928"/>
    </source>
</evidence>
<dbReference type="AlphaFoldDB" id="A0A1T4TA65"/>
<dbReference type="OrthoDB" id="7375219at2"/>
<evidence type="ECO:0000256" key="2">
    <source>
        <dbReference type="ARBA" id="ARBA00022448"/>
    </source>
</evidence>
<dbReference type="PANTHER" id="PTHR30193:SF37">
    <property type="entry name" value="INNER MEMBRANE ABC TRANSPORTER PERMEASE PROTEIN YCJO"/>
    <property type="match status" value="1"/>
</dbReference>
<organism evidence="9 10">
    <name type="scientific">Consotaella salsifontis</name>
    <dbReference type="NCBI Taxonomy" id="1365950"/>
    <lineage>
        <taxon>Bacteria</taxon>
        <taxon>Pseudomonadati</taxon>
        <taxon>Pseudomonadota</taxon>
        <taxon>Alphaproteobacteria</taxon>
        <taxon>Hyphomicrobiales</taxon>
        <taxon>Aurantimonadaceae</taxon>
        <taxon>Consotaella</taxon>
    </lineage>
</organism>
<sequence length="293" mass="33105">MASTIKRQQLQIRLIFLGIPLAWLVVFVVSPIFLIFYLSFTDYNILSPAQMIGTLNYEDLWFDSLFWKATWNTFFYTVVSVPLGIVFSLLLAVLVNRRLPGAALYRSIFYIPVVTPLVAVSVVWILIYQTSNGLANYVLSWINVPPQQWLTSSTLAMPSIIVMSIWKGLGFNMVIFLAALQAIPRELHEAAWVDGAGRFRSFFSITLPLLRPAMIYVVVTSIISSFQVFTQVFVMTEGGPNNATVTLVHLIYRTAFLNLDMGYASAMAMLLFVLLVATSLTSFWLMSRNNYYA</sequence>
<dbReference type="PANTHER" id="PTHR30193">
    <property type="entry name" value="ABC TRANSPORTER PERMEASE PROTEIN"/>
    <property type="match status" value="1"/>
</dbReference>
<evidence type="ECO:0000313" key="10">
    <source>
        <dbReference type="Proteomes" id="UP000190135"/>
    </source>
</evidence>
<dbReference type="Proteomes" id="UP000190135">
    <property type="component" value="Unassembled WGS sequence"/>
</dbReference>
<name>A0A1T4TA65_9HYPH</name>
<evidence type="ECO:0000256" key="1">
    <source>
        <dbReference type="ARBA" id="ARBA00004651"/>
    </source>
</evidence>
<gene>
    <name evidence="9" type="ORF">SAMN05428963_12223</name>
</gene>
<dbReference type="PROSITE" id="PS50928">
    <property type="entry name" value="ABC_TM1"/>
    <property type="match status" value="1"/>
</dbReference>
<feature type="transmembrane region" description="Helical" evidence="7">
    <location>
        <begin position="12"/>
        <end position="38"/>
    </location>
</feature>
<dbReference type="RefSeq" id="WP_078710340.1">
    <property type="nucleotide sequence ID" value="NZ_FUXL01000022.1"/>
</dbReference>
<proteinExistence type="inferred from homology"/>
<comment type="similarity">
    <text evidence="7">Belongs to the binding-protein-dependent transport system permease family.</text>
</comment>
<feature type="transmembrane region" description="Helical" evidence="7">
    <location>
        <begin position="74"/>
        <end position="95"/>
    </location>
</feature>
<dbReference type="GO" id="GO:0005886">
    <property type="term" value="C:plasma membrane"/>
    <property type="evidence" value="ECO:0007669"/>
    <property type="project" value="UniProtKB-SubCell"/>
</dbReference>
<dbReference type="Pfam" id="PF00528">
    <property type="entry name" value="BPD_transp_1"/>
    <property type="match status" value="1"/>
</dbReference>
<keyword evidence="5 7" id="KW-1133">Transmembrane helix</keyword>